<reference evidence="2 3" key="1">
    <citation type="submission" date="2011-07" db="EMBL/GenBank/DDBJ databases">
        <authorList>
            <person name="Coyne R."/>
            <person name="Brami D."/>
            <person name="Johnson J."/>
            <person name="Hostetler J."/>
            <person name="Hannick L."/>
            <person name="Clark T."/>
            <person name="Cassidy-Hanley D."/>
            <person name="Inman J."/>
        </authorList>
    </citation>
    <scope>NUCLEOTIDE SEQUENCE [LARGE SCALE GENOMIC DNA]</scope>
    <source>
        <strain evidence="2 3">G5</strain>
    </source>
</reference>
<keyword evidence="1" id="KW-0812">Transmembrane</keyword>
<keyword evidence="1" id="KW-1133">Transmembrane helix</keyword>
<dbReference type="EMBL" id="GL983617">
    <property type="protein sequence ID" value="EGR32605.1"/>
    <property type="molecule type" value="Genomic_DNA"/>
</dbReference>
<dbReference type="Proteomes" id="UP000008983">
    <property type="component" value="Unassembled WGS sequence"/>
</dbReference>
<evidence type="ECO:0000313" key="2">
    <source>
        <dbReference type="EMBL" id="EGR32605.1"/>
    </source>
</evidence>
<keyword evidence="1" id="KW-0472">Membrane</keyword>
<protein>
    <submittedName>
        <fullName evidence="2">Uncharacterized protein</fullName>
    </submittedName>
</protein>
<sequence>MYVYQKIALSYSRTFIIKHLKTIETVAFLCFFQDDMNIFEKSCDLIHTVILTLCYVYPIDISYLNKSEVLEGNQKFQYLSLLKKTNLKKLQLEWYEPGDIEKKVILEWIQKTLCVVLQYFEENYFSKPEKFKLYNYEKDYREIIDQMLFDNSTQENIIQTSKLQKDFYKLLYVALASFSGSNVRIPFILDTPLKMDSERQQKYIEIYKDFQEKFMFKELLNTRNDLMNFCLKLPSLFHSTKTIQDVQLIEMYQYLTRECFGESYLIEEIKRSNEMLDGLLSLNDYHKTNIYSNRYYINQLQFIFVNYLLDLHFQQKELHIQVKGLICIFSLILFQDNKKCNFLTAFLFFLFILYFCSKCRQDSIMILILKILNKIYTNKFIRKLSKFKIIIFLKKIFQNNLLLLLLKEFKNCQFVIQEQNNYKDFHVVLVILKHIPIYLIHYKYMKKSTKKLGKQKSLNKQ</sequence>
<keyword evidence="3" id="KW-1185">Reference proteome</keyword>
<dbReference type="RefSeq" id="XP_004036591.1">
    <property type="nucleotide sequence ID" value="XM_004036543.1"/>
</dbReference>
<dbReference type="AlphaFoldDB" id="G0QQA4"/>
<name>G0QQA4_ICHMU</name>
<organism evidence="2 3">
    <name type="scientific">Ichthyophthirius multifiliis</name>
    <name type="common">White spot disease agent</name>
    <name type="synonym">Ich</name>
    <dbReference type="NCBI Taxonomy" id="5932"/>
    <lineage>
        <taxon>Eukaryota</taxon>
        <taxon>Sar</taxon>
        <taxon>Alveolata</taxon>
        <taxon>Ciliophora</taxon>
        <taxon>Intramacronucleata</taxon>
        <taxon>Oligohymenophorea</taxon>
        <taxon>Hymenostomatida</taxon>
        <taxon>Ophryoglenina</taxon>
        <taxon>Ichthyophthirius</taxon>
    </lineage>
</organism>
<dbReference type="InParanoid" id="G0QQA4"/>
<gene>
    <name evidence="2" type="ORF">IMG5_076350</name>
</gene>
<proteinExistence type="predicted"/>
<dbReference type="GeneID" id="14908754"/>
<evidence type="ECO:0000313" key="3">
    <source>
        <dbReference type="Proteomes" id="UP000008983"/>
    </source>
</evidence>
<evidence type="ECO:0000256" key="1">
    <source>
        <dbReference type="SAM" id="Phobius"/>
    </source>
</evidence>
<feature type="transmembrane region" description="Helical" evidence="1">
    <location>
        <begin position="341"/>
        <end position="357"/>
    </location>
</feature>
<accession>G0QQA4</accession>